<sequence>MPAINFIPKVTQDKSILANIYLFDPPSLHRIVNETSRKNIYEIKLLNNYAFPSWHFCLRQFLSLSSVSESTEMEILKIVYGPFPRNVTIRLMAVPTDSKILTSFCHFETARSSAWLILFLAKDLMHTRVSKH</sequence>
<organism evidence="1 2">
    <name type="scientific">Melipona quadrifasciata</name>
    <dbReference type="NCBI Taxonomy" id="166423"/>
    <lineage>
        <taxon>Eukaryota</taxon>
        <taxon>Metazoa</taxon>
        <taxon>Ecdysozoa</taxon>
        <taxon>Arthropoda</taxon>
        <taxon>Hexapoda</taxon>
        <taxon>Insecta</taxon>
        <taxon>Pterygota</taxon>
        <taxon>Neoptera</taxon>
        <taxon>Endopterygota</taxon>
        <taxon>Hymenoptera</taxon>
        <taxon>Apocrita</taxon>
        <taxon>Aculeata</taxon>
        <taxon>Apoidea</taxon>
        <taxon>Anthophila</taxon>
        <taxon>Apidae</taxon>
        <taxon>Melipona</taxon>
    </lineage>
</organism>
<protein>
    <submittedName>
        <fullName evidence="1">Uncharacterized protein</fullName>
    </submittedName>
</protein>
<evidence type="ECO:0000313" key="1">
    <source>
        <dbReference type="EMBL" id="KOX68171.1"/>
    </source>
</evidence>
<evidence type="ECO:0000313" key="2">
    <source>
        <dbReference type="Proteomes" id="UP000053105"/>
    </source>
</evidence>
<dbReference type="Proteomes" id="UP000053105">
    <property type="component" value="Unassembled WGS sequence"/>
</dbReference>
<dbReference type="AlphaFoldDB" id="A0A0N0U398"/>
<dbReference type="EMBL" id="KQ435944">
    <property type="protein sequence ID" value="KOX68171.1"/>
    <property type="molecule type" value="Genomic_DNA"/>
</dbReference>
<name>A0A0N0U398_9HYME</name>
<gene>
    <name evidence="1" type="ORF">WN51_06065</name>
</gene>
<proteinExistence type="predicted"/>
<accession>A0A0N0U398</accession>
<reference evidence="1 2" key="1">
    <citation type="submission" date="2015-07" db="EMBL/GenBank/DDBJ databases">
        <title>The genome of Melipona quadrifasciata.</title>
        <authorList>
            <person name="Pan H."/>
            <person name="Kapheim K."/>
        </authorList>
    </citation>
    <scope>NUCLEOTIDE SEQUENCE [LARGE SCALE GENOMIC DNA]</scope>
    <source>
        <strain evidence="1">0111107301</strain>
        <tissue evidence="1">Whole body</tissue>
    </source>
</reference>
<keyword evidence="2" id="KW-1185">Reference proteome</keyword>